<dbReference type="AlphaFoldDB" id="A0A2G9YRU7"/>
<dbReference type="InterPro" id="IPR029061">
    <property type="entry name" value="THDP-binding"/>
</dbReference>
<dbReference type="InterPro" id="IPR052368">
    <property type="entry name" value="2-oxoacid_oxidoreductase"/>
</dbReference>
<dbReference type="InterPro" id="IPR009014">
    <property type="entry name" value="Transketo_C/PFOR_II"/>
</dbReference>
<dbReference type="InterPro" id="IPR002880">
    <property type="entry name" value="Pyrv_Fd/Flavodoxin_OxRdtase_N"/>
</dbReference>
<gene>
    <name evidence="4" type="ORF">COX39_00065</name>
</gene>
<sequence>MMGGEIAAYAAKAAGAKIMFGYPITPTTEILETWAKFAGEKSQLKFVQTEDETSAGFGVIGAILAGVKAFTTSAGPGHVLLQDPISMAEAMRLPFVVIIGQRGGPSTGQVIYSQQEVNLACFGGNGEGLRQVYAPSNLQELYDLTILAFQNAWRYRFPTIVLADGYLLKAKGKVNLKKSRVNYPTISVLGDEKKIVNLANTFNMEEDLNAVLEKNIHEYKEKSKEIVSFETHNLRNAKELIIAFGSVASACQQALEMLKKAGKNYALFRPITLRPLASKTLNNLLPRFKKIIFIESSAGQLEKLVKGAIDVKIETENIRKPAMAIMAQEIYERLK</sequence>
<protein>
    <submittedName>
        <fullName evidence="4">Ferredoxin oxidoreductase</fullName>
    </submittedName>
</protein>
<dbReference type="SUPFAM" id="SSF52922">
    <property type="entry name" value="TK C-terminal domain-like"/>
    <property type="match status" value="1"/>
</dbReference>
<evidence type="ECO:0000259" key="3">
    <source>
        <dbReference type="Pfam" id="PF17147"/>
    </source>
</evidence>
<feature type="domain" description="Pyruvate flavodoxin/ferredoxin oxidoreductase pyrimidine binding" evidence="2">
    <location>
        <begin position="10"/>
        <end position="185"/>
    </location>
</feature>
<dbReference type="PANTHER" id="PTHR43088">
    <property type="entry name" value="SUBUNIT OF PYRUVATE:FLAVODOXIN OXIDOREDUCTASE-RELATED"/>
    <property type="match status" value="1"/>
</dbReference>
<keyword evidence="1" id="KW-0560">Oxidoreductase</keyword>
<dbReference type="CDD" id="cd07034">
    <property type="entry name" value="TPP_PYR_PFOR_IOR-alpha_like"/>
    <property type="match status" value="1"/>
</dbReference>
<evidence type="ECO:0000313" key="5">
    <source>
        <dbReference type="Proteomes" id="UP000231567"/>
    </source>
</evidence>
<evidence type="ECO:0000313" key="4">
    <source>
        <dbReference type="EMBL" id="PIP21968.1"/>
    </source>
</evidence>
<accession>A0A2G9YRU7</accession>
<reference evidence="4 5" key="1">
    <citation type="submission" date="2017-09" db="EMBL/GenBank/DDBJ databases">
        <title>Depth-based differentiation of microbial function through sediment-hosted aquifers and enrichment of novel symbionts in the deep terrestrial subsurface.</title>
        <authorList>
            <person name="Probst A.J."/>
            <person name="Ladd B."/>
            <person name="Jarett J.K."/>
            <person name="Geller-Mcgrath D.E."/>
            <person name="Sieber C.M."/>
            <person name="Emerson J.B."/>
            <person name="Anantharaman K."/>
            <person name="Thomas B.C."/>
            <person name="Malmstrom R."/>
            <person name="Stieglmeier M."/>
            <person name="Klingl A."/>
            <person name="Woyke T."/>
            <person name="Ryan C.M."/>
            <person name="Banfield J.F."/>
        </authorList>
    </citation>
    <scope>NUCLEOTIDE SEQUENCE [LARGE SCALE GENOMIC DNA]</scope>
    <source>
        <strain evidence="4">CG23_combo_of_CG06-09_8_20_14_all_40_13</strain>
    </source>
</reference>
<evidence type="ECO:0000259" key="2">
    <source>
        <dbReference type="Pfam" id="PF01855"/>
    </source>
</evidence>
<organism evidence="4 5">
    <name type="scientific">Candidatus Nealsonbacteria bacterium CG23_combo_of_CG06-09_8_20_14_all_40_13</name>
    <dbReference type="NCBI Taxonomy" id="1974724"/>
    <lineage>
        <taxon>Bacteria</taxon>
        <taxon>Candidatus Nealsoniibacteriota</taxon>
    </lineage>
</organism>
<evidence type="ECO:0000256" key="1">
    <source>
        <dbReference type="ARBA" id="ARBA00023002"/>
    </source>
</evidence>
<comment type="caution">
    <text evidence="4">The sequence shown here is derived from an EMBL/GenBank/DDBJ whole genome shotgun (WGS) entry which is preliminary data.</text>
</comment>
<dbReference type="GO" id="GO:0016491">
    <property type="term" value="F:oxidoreductase activity"/>
    <property type="evidence" value="ECO:0007669"/>
    <property type="project" value="UniProtKB-KW"/>
</dbReference>
<dbReference type="SUPFAM" id="SSF52518">
    <property type="entry name" value="Thiamin diphosphate-binding fold (THDP-binding)"/>
    <property type="match status" value="1"/>
</dbReference>
<dbReference type="EMBL" id="PCRM01000002">
    <property type="protein sequence ID" value="PIP21968.1"/>
    <property type="molecule type" value="Genomic_DNA"/>
</dbReference>
<dbReference type="Pfam" id="PF01855">
    <property type="entry name" value="POR_N"/>
    <property type="match status" value="1"/>
</dbReference>
<dbReference type="PANTHER" id="PTHR43088:SF1">
    <property type="entry name" value="SUBUNIT OF PYRUVATE:FLAVODOXIN OXIDOREDUCTASE"/>
    <property type="match status" value="1"/>
</dbReference>
<dbReference type="InterPro" id="IPR033412">
    <property type="entry name" value="PFOR_II"/>
</dbReference>
<dbReference type="Gene3D" id="3.40.50.970">
    <property type="match status" value="1"/>
</dbReference>
<dbReference type="Proteomes" id="UP000231567">
    <property type="component" value="Unassembled WGS sequence"/>
</dbReference>
<name>A0A2G9YRU7_9BACT</name>
<proteinExistence type="predicted"/>
<dbReference type="Gene3D" id="3.40.50.920">
    <property type="match status" value="1"/>
</dbReference>
<feature type="domain" description="Pyruvate:ferredoxin oxidoreductase core" evidence="3">
    <location>
        <begin position="237"/>
        <end position="312"/>
    </location>
</feature>
<dbReference type="Pfam" id="PF17147">
    <property type="entry name" value="PFOR_II"/>
    <property type="match status" value="1"/>
</dbReference>